<feature type="domain" description="DUF5110" evidence="4">
    <location>
        <begin position="662"/>
        <end position="729"/>
    </location>
</feature>
<evidence type="ECO:0000259" key="3">
    <source>
        <dbReference type="Pfam" id="PF01055"/>
    </source>
</evidence>
<dbReference type="SUPFAM" id="SSF51445">
    <property type="entry name" value="(Trans)glycosidases"/>
    <property type="match status" value="1"/>
</dbReference>
<dbReference type="InterPro" id="IPR017853">
    <property type="entry name" value="GH"/>
</dbReference>
<evidence type="ECO:0000256" key="1">
    <source>
        <dbReference type="ARBA" id="ARBA00007806"/>
    </source>
</evidence>
<dbReference type="AlphaFoldDB" id="A0A3S2V473"/>
<dbReference type="Pfam" id="PF21365">
    <property type="entry name" value="Glyco_hydro_31_3rd"/>
    <property type="match status" value="1"/>
</dbReference>
<evidence type="ECO:0000313" key="7">
    <source>
        <dbReference type="Proteomes" id="UP000282759"/>
    </source>
</evidence>
<dbReference type="Gene3D" id="2.60.40.1180">
    <property type="entry name" value="Golgi alpha-mannosidase II"/>
    <property type="match status" value="2"/>
</dbReference>
<dbReference type="Proteomes" id="UP000282759">
    <property type="component" value="Unassembled WGS sequence"/>
</dbReference>
<comment type="similarity">
    <text evidence="1 2">Belongs to the glycosyl hydrolase 31 family.</text>
</comment>
<dbReference type="GO" id="GO:0004553">
    <property type="term" value="F:hydrolase activity, hydrolyzing O-glycosyl compounds"/>
    <property type="evidence" value="ECO:0007669"/>
    <property type="project" value="InterPro"/>
</dbReference>
<dbReference type="PANTHER" id="PTHR43863">
    <property type="entry name" value="HYDROLASE, PUTATIVE (AFU_ORTHOLOGUE AFUA_1G03140)-RELATED"/>
    <property type="match status" value="1"/>
</dbReference>
<accession>A0A3S2V473</accession>
<dbReference type="SUPFAM" id="SSF51011">
    <property type="entry name" value="Glycosyl hydrolase domain"/>
    <property type="match status" value="1"/>
</dbReference>
<dbReference type="CDD" id="cd06595">
    <property type="entry name" value="GH31_u1"/>
    <property type="match status" value="1"/>
</dbReference>
<dbReference type="InterPro" id="IPR013780">
    <property type="entry name" value="Glyco_hydro_b"/>
</dbReference>
<name>A0A3S2V473_9SPHI</name>
<dbReference type="PANTHER" id="PTHR43863:SF2">
    <property type="entry name" value="MALTASE-GLUCOAMYLASE"/>
    <property type="match status" value="1"/>
</dbReference>
<evidence type="ECO:0000313" key="6">
    <source>
        <dbReference type="EMBL" id="RVU02984.1"/>
    </source>
</evidence>
<dbReference type="EMBL" id="SACK01000001">
    <property type="protein sequence ID" value="RVU02984.1"/>
    <property type="molecule type" value="Genomic_DNA"/>
</dbReference>
<dbReference type="OrthoDB" id="176168at2"/>
<proteinExistence type="inferred from homology"/>
<dbReference type="Pfam" id="PF17137">
    <property type="entry name" value="DUF5110"/>
    <property type="match status" value="1"/>
</dbReference>
<evidence type="ECO:0000256" key="2">
    <source>
        <dbReference type="RuleBase" id="RU361185"/>
    </source>
</evidence>
<dbReference type="InterPro" id="IPR033403">
    <property type="entry name" value="DUF5110"/>
</dbReference>
<dbReference type="Gene3D" id="3.20.20.80">
    <property type="entry name" value="Glycosidases"/>
    <property type="match status" value="1"/>
</dbReference>
<protein>
    <submittedName>
        <fullName evidence="6">DUF5110 domain-containing protein</fullName>
    </submittedName>
</protein>
<reference evidence="6 7" key="1">
    <citation type="submission" date="2019-01" db="EMBL/GenBank/DDBJ databases">
        <authorList>
            <person name="Chen W.-M."/>
        </authorList>
    </citation>
    <scope>NUCLEOTIDE SEQUENCE [LARGE SCALE GENOMIC DNA]</scope>
    <source>
        <strain evidence="6 7">YBJ-36</strain>
    </source>
</reference>
<dbReference type="InterPro" id="IPR051816">
    <property type="entry name" value="Glycosyl_Hydrolase_31"/>
</dbReference>
<gene>
    <name evidence="6" type="ORF">EOD41_03355</name>
</gene>
<feature type="domain" description="Glycoside hydrolase family 31 TIM barrel" evidence="3">
    <location>
        <begin position="230"/>
        <end position="546"/>
    </location>
</feature>
<dbReference type="InterPro" id="IPR048395">
    <property type="entry name" value="Glyco_hydro_31_C"/>
</dbReference>
<organism evidence="6 7">
    <name type="scientific">Mucilaginibacter limnophilus</name>
    <dbReference type="NCBI Taxonomy" id="1932778"/>
    <lineage>
        <taxon>Bacteria</taxon>
        <taxon>Pseudomonadati</taxon>
        <taxon>Bacteroidota</taxon>
        <taxon>Sphingobacteriia</taxon>
        <taxon>Sphingobacteriales</taxon>
        <taxon>Sphingobacteriaceae</taxon>
        <taxon>Mucilaginibacter</taxon>
    </lineage>
</organism>
<keyword evidence="2" id="KW-0378">Hydrolase</keyword>
<evidence type="ECO:0000259" key="4">
    <source>
        <dbReference type="Pfam" id="PF17137"/>
    </source>
</evidence>
<keyword evidence="7" id="KW-1185">Reference proteome</keyword>
<dbReference type="Pfam" id="PF01055">
    <property type="entry name" value="Glyco_hydro_31_2nd"/>
    <property type="match status" value="1"/>
</dbReference>
<dbReference type="InterPro" id="IPR000322">
    <property type="entry name" value="Glyco_hydro_31_TIM"/>
</dbReference>
<sequence length="877" mass="101119">MFLFKSRSKFYLKKWLLLLLVLVQIGAVEAQTPMHPLANPKAVVQSGQARFTVLTPRLIRMEWTAALPFIDNATLTIINRNLPVPRFTSKTENGELVIKTDELELRYKTASGKFTEENLSVTSLDNKHTFSWSPGKKQKGNLKGTYRTLDNFDGDYHIWDKKKMELEDGLLATDGWTLIDDSQKLLFDSAPWPWVTERPAKDYQDFYFFGYGKQYKKALYDFTQIAGKVPLPPRYAFGYWWSRYWSYSENEVRDVVNNFEEHNIPLDVFVIDMDWHETDSLRAKYDVFDQTKHWTGWTWNKRLFPNPAGALSWIKSQNLKVTLNLHPASGIAPFEEPYKRMAQELNFDTTSKANIPYEGSNKKYMQALFGKVLHPMEKMGVSFWWLDWQQWPNDKKIKSLNNTWWLNYVFFTDMERNTSVRPLLYHRWGGLGNHRYQLGFSGDAVISWKSLAFQPYFTSSASNVLYGYWSHDIGGHQFGPGSDQKLDPELYVRWMQYGALSPIFRSHSSKNSHLNKEVWNFSGEYYDALKTAIELRYELAPYIYTMARKTYDTGISLCRPLYYDYPEVDAAYNNPSEYMFGDDMLIAPIVAPMDNGQSKVEVWLPEGNNWFEWQTGTLLKGGQTVKRTFALDEYPIYVKAGAVIPSYPKTKNLTKQPDTYVIDVFPGADGAASVYEDAGNSKNYATEYATTKVVSKHLQGRKQQVTIMPRKGTYEGMPIARSYVVRLVGAEMPATITVNGKKMNYAVEPASGFWNYNGKTLSVEISLPKTSCATQQEIIVQYNQTNNFDVNTGLVRKFRQLSKTVTALKFRDADIILPEVVGRCEETNRSLSYYPGQFYKTLGYFQTNFSSLPQAVKKATNQANADWFNEQINKLDK</sequence>
<feature type="domain" description="Glycosyl hydrolase family 31 C-terminal" evidence="5">
    <location>
        <begin position="554"/>
        <end position="644"/>
    </location>
</feature>
<dbReference type="GO" id="GO:0005975">
    <property type="term" value="P:carbohydrate metabolic process"/>
    <property type="evidence" value="ECO:0007669"/>
    <property type="project" value="InterPro"/>
</dbReference>
<comment type="caution">
    <text evidence="6">The sequence shown here is derived from an EMBL/GenBank/DDBJ whole genome shotgun (WGS) entry which is preliminary data.</text>
</comment>
<keyword evidence="2" id="KW-0326">Glycosidase</keyword>
<evidence type="ECO:0000259" key="5">
    <source>
        <dbReference type="Pfam" id="PF21365"/>
    </source>
</evidence>